<reference evidence="1" key="1">
    <citation type="submission" date="2020-03" db="EMBL/GenBank/DDBJ databases">
        <title>Hybrid Assembly of Korean Phytophthora infestans isolates.</title>
        <authorList>
            <person name="Prokchorchik M."/>
            <person name="Lee Y."/>
            <person name="Seo J."/>
            <person name="Cho J.-H."/>
            <person name="Park Y.-E."/>
            <person name="Jang D.-C."/>
            <person name="Im J.-S."/>
            <person name="Choi J.-G."/>
            <person name="Park H.-J."/>
            <person name="Lee G.-B."/>
            <person name="Lee Y.-G."/>
            <person name="Hong S.-Y."/>
            <person name="Cho K."/>
            <person name="Sohn K.H."/>
        </authorList>
    </citation>
    <scope>NUCLEOTIDE SEQUENCE</scope>
    <source>
        <strain evidence="1">KR_2_A2</strain>
    </source>
</reference>
<name>A0A8S9UNE7_PHYIN</name>
<gene>
    <name evidence="1" type="ORF">GN958_ATG08386</name>
</gene>
<organism evidence="1 2">
    <name type="scientific">Phytophthora infestans</name>
    <name type="common">Potato late blight agent</name>
    <name type="synonym">Botrytis infestans</name>
    <dbReference type="NCBI Taxonomy" id="4787"/>
    <lineage>
        <taxon>Eukaryota</taxon>
        <taxon>Sar</taxon>
        <taxon>Stramenopiles</taxon>
        <taxon>Oomycota</taxon>
        <taxon>Peronosporomycetes</taxon>
        <taxon>Peronosporales</taxon>
        <taxon>Peronosporaceae</taxon>
        <taxon>Phytophthora</taxon>
    </lineage>
</organism>
<dbReference type="AlphaFoldDB" id="A0A8S9UNE7"/>
<comment type="caution">
    <text evidence="1">The sequence shown here is derived from an EMBL/GenBank/DDBJ whole genome shotgun (WGS) entry which is preliminary data.</text>
</comment>
<dbReference type="Proteomes" id="UP000704712">
    <property type="component" value="Unassembled WGS sequence"/>
</dbReference>
<accession>A0A8S9UNE7</accession>
<sequence length="147" mass="16397">MQARFRDWENKALVQVAAQFELEGLRITWPDVTCVMAKSTSTDCDLELRLAILKQTYEKKASCFPRCFFTGPAQPSIFLLSRRPGSTGGRKGSSKGHKDAHGGDSFVVSLSVAVTMLMELMRASTESMLWAKRGMLKLLALAKFRTF</sequence>
<evidence type="ECO:0000313" key="1">
    <source>
        <dbReference type="EMBL" id="KAF4142210.1"/>
    </source>
</evidence>
<protein>
    <submittedName>
        <fullName evidence="1">Uncharacterized protein</fullName>
    </submittedName>
</protein>
<dbReference type="EMBL" id="JAACNO010001196">
    <property type="protein sequence ID" value="KAF4142210.1"/>
    <property type="molecule type" value="Genomic_DNA"/>
</dbReference>
<proteinExistence type="predicted"/>
<evidence type="ECO:0000313" key="2">
    <source>
        <dbReference type="Proteomes" id="UP000704712"/>
    </source>
</evidence>